<sequence length="128" mass="14529">IVSLCALLSSRNVNYFEKISNSPEESSINFESSNKLTNNPDVPISNVNKEHDLTNEDWTMEMVIDANGNPKKYLNSYDYAGYLKILREQHNIMLYDIIDRADLAVANTSVYSVTLKPQLAPSNDPHDY</sequence>
<proteinExistence type="predicted"/>
<feature type="non-terminal residue" evidence="1">
    <location>
        <position position="1"/>
    </location>
</feature>
<accession>A0A9N9K9R6</accession>
<organism evidence="1 2">
    <name type="scientific">Dentiscutata erythropus</name>
    <dbReference type="NCBI Taxonomy" id="1348616"/>
    <lineage>
        <taxon>Eukaryota</taxon>
        <taxon>Fungi</taxon>
        <taxon>Fungi incertae sedis</taxon>
        <taxon>Mucoromycota</taxon>
        <taxon>Glomeromycotina</taxon>
        <taxon>Glomeromycetes</taxon>
        <taxon>Diversisporales</taxon>
        <taxon>Gigasporaceae</taxon>
        <taxon>Dentiscutata</taxon>
    </lineage>
</organism>
<feature type="non-terminal residue" evidence="1">
    <location>
        <position position="128"/>
    </location>
</feature>
<evidence type="ECO:0000313" key="2">
    <source>
        <dbReference type="Proteomes" id="UP000789405"/>
    </source>
</evidence>
<gene>
    <name evidence="1" type="ORF">DERYTH_LOCUS26593</name>
</gene>
<protein>
    <submittedName>
        <fullName evidence="1">18231_t:CDS:1</fullName>
    </submittedName>
</protein>
<comment type="caution">
    <text evidence="1">The sequence shown here is derived from an EMBL/GenBank/DDBJ whole genome shotgun (WGS) entry which is preliminary data.</text>
</comment>
<evidence type="ECO:0000313" key="1">
    <source>
        <dbReference type="EMBL" id="CAG8818252.1"/>
    </source>
</evidence>
<dbReference type="EMBL" id="CAJVPY010056283">
    <property type="protein sequence ID" value="CAG8818252.1"/>
    <property type="molecule type" value="Genomic_DNA"/>
</dbReference>
<keyword evidence="2" id="KW-1185">Reference proteome</keyword>
<name>A0A9N9K9R6_9GLOM</name>
<reference evidence="1" key="1">
    <citation type="submission" date="2021-06" db="EMBL/GenBank/DDBJ databases">
        <authorList>
            <person name="Kallberg Y."/>
            <person name="Tangrot J."/>
            <person name="Rosling A."/>
        </authorList>
    </citation>
    <scope>NUCLEOTIDE SEQUENCE</scope>
    <source>
        <strain evidence="1">MA453B</strain>
    </source>
</reference>
<dbReference type="AlphaFoldDB" id="A0A9N9K9R6"/>
<dbReference type="Proteomes" id="UP000789405">
    <property type="component" value="Unassembled WGS sequence"/>
</dbReference>